<dbReference type="AlphaFoldDB" id="A0A7X9UCW1"/>
<dbReference type="RefSeq" id="WP_169277746.1">
    <property type="nucleotide sequence ID" value="NZ_JABBCP010000006.1"/>
</dbReference>
<organism evidence="2 3">
    <name type="scientific">Collinsella acetigenes</name>
    <dbReference type="NCBI Taxonomy" id="2713419"/>
    <lineage>
        <taxon>Bacteria</taxon>
        <taxon>Bacillati</taxon>
        <taxon>Actinomycetota</taxon>
        <taxon>Coriobacteriia</taxon>
        <taxon>Coriobacteriales</taxon>
        <taxon>Coriobacteriaceae</taxon>
        <taxon>Collinsella</taxon>
    </lineage>
</organism>
<keyword evidence="3" id="KW-1185">Reference proteome</keyword>
<dbReference type="EMBL" id="JABBCP010000006">
    <property type="protein sequence ID" value="NMF56141.1"/>
    <property type="molecule type" value="Genomic_DNA"/>
</dbReference>
<dbReference type="Gene3D" id="3.40.930.10">
    <property type="entry name" value="Mannitol-specific EII, Chain A"/>
    <property type="match status" value="1"/>
</dbReference>
<evidence type="ECO:0000259" key="1">
    <source>
        <dbReference type="PROSITE" id="PS51094"/>
    </source>
</evidence>
<feature type="domain" description="PTS EIIA type-2" evidence="1">
    <location>
        <begin position="7"/>
        <end position="154"/>
    </location>
</feature>
<dbReference type="PANTHER" id="PTHR47738:SF3">
    <property type="entry name" value="PHOSPHOTRANSFERASE SYSTEM MANNITOL_FRUCTOSE-SPECIFIC IIA DOMAIN CONTAINING PROTEIN"/>
    <property type="match status" value="1"/>
</dbReference>
<keyword evidence="2" id="KW-0813">Transport</keyword>
<dbReference type="InterPro" id="IPR051541">
    <property type="entry name" value="PTS_SugarTrans_NitroReg"/>
</dbReference>
<dbReference type="InterPro" id="IPR002178">
    <property type="entry name" value="PTS_EIIA_type-2_dom"/>
</dbReference>
<gene>
    <name evidence="2" type="ORF">HF320_07345</name>
</gene>
<comment type="caution">
    <text evidence="2">The sequence shown here is derived from an EMBL/GenBank/DDBJ whole genome shotgun (WGS) entry which is preliminary data.</text>
</comment>
<accession>A0A7X9UCW1</accession>
<dbReference type="PANTHER" id="PTHR47738">
    <property type="entry name" value="PTS SYSTEM FRUCTOSE-LIKE EIIA COMPONENT-RELATED"/>
    <property type="match status" value="1"/>
</dbReference>
<dbReference type="Proteomes" id="UP000546970">
    <property type="component" value="Unassembled WGS sequence"/>
</dbReference>
<dbReference type="PROSITE" id="PS51094">
    <property type="entry name" value="PTS_EIIA_TYPE_2"/>
    <property type="match status" value="1"/>
</dbReference>
<evidence type="ECO:0000313" key="2">
    <source>
        <dbReference type="EMBL" id="NMF56141.1"/>
    </source>
</evidence>
<reference evidence="2 3" key="1">
    <citation type="submission" date="2020-04" db="EMBL/GenBank/DDBJ databases">
        <title>Collinsella sp. KGMB02528 nov., an anaerobic actinobacterium isolated from human feces.</title>
        <authorList>
            <person name="Han K.-I."/>
            <person name="Eom M.K."/>
            <person name="Kim J.-S."/>
            <person name="Lee K.C."/>
            <person name="Suh M.K."/>
            <person name="Park S.-H."/>
            <person name="Lee J.H."/>
            <person name="Kang S.W."/>
            <person name="Park J.-E."/>
            <person name="Oh B.S."/>
            <person name="Yu S.Y."/>
            <person name="Choi S.-H."/>
            <person name="Lee D.H."/>
            <person name="Yoon H."/>
            <person name="Kim B.-Y."/>
            <person name="Lee J.H."/>
            <person name="Lee J.-S."/>
        </authorList>
    </citation>
    <scope>NUCLEOTIDE SEQUENCE [LARGE SCALE GENOMIC DNA]</scope>
    <source>
        <strain evidence="2 3">KGMB02528</strain>
    </source>
</reference>
<keyword evidence="2" id="KW-0762">Sugar transport</keyword>
<dbReference type="Pfam" id="PF00359">
    <property type="entry name" value="PTS_EIIA_2"/>
    <property type="match status" value="1"/>
</dbReference>
<proteinExistence type="predicted"/>
<name>A0A7X9UCW1_9ACTN</name>
<evidence type="ECO:0000313" key="3">
    <source>
        <dbReference type="Proteomes" id="UP000546970"/>
    </source>
</evidence>
<protein>
    <submittedName>
        <fullName evidence="2">PTS sugar transporter subunit IIA</fullName>
    </submittedName>
</protein>
<sequence length="156" mass="17385">MASKDTELFSPDLVFFDWEAQSTDEFFTKLGAELKQRGNINDGWFDGISTREKNYPTGLHTEAAAIAIPHTDPQFIEKPYIAVIKPKTPIVFQPMAGMGDEVPAELIINLGVLRDGGQVAVLQNLMNIFMDKEKTADILAQTTQEGMIDAITKYFE</sequence>
<dbReference type="InterPro" id="IPR016152">
    <property type="entry name" value="PTrfase/Anion_transptr"/>
</dbReference>
<dbReference type="SUPFAM" id="SSF55804">
    <property type="entry name" value="Phoshotransferase/anion transport protein"/>
    <property type="match status" value="1"/>
</dbReference>